<dbReference type="EMBL" id="CP033235">
    <property type="protein sequence ID" value="AZF68338.1"/>
    <property type="molecule type" value="Genomic_DNA"/>
</dbReference>
<dbReference type="Proteomes" id="UP000282269">
    <property type="component" value="Chromosome"/>
</dbReference>
<dbReference type="EMBL" id="CP033240">
    <property type="protein sequence ID" value="AZF81416.1"/>
    <property type="molecule type" value="Genomic_DNA"/>
</dbReference>
<dbReference type="EMBL" id="CP033238">
    <property type="protein sequence ID" value="AZF76202.1"/>
    <property type="molecule type" value="Genomic_DNA"/>
</dbReference>
<accession>A0A0E3MJ65</accession>
<dbReference type="Proteomes" id="UP000033085">
    <property type="component" value="Chromosome"/>
</dbReference>
<dbReference type="Proteomes" id="UP000273443">
    <property type="component" value="Chromosome"/>
</dbReference>
<dbReference type="KEGG" id="ssol:SULB_1600"/>
<dbReference type="EMBL" id="CP011055">
    <property type="protein sequence ID" value="AKA73858.1"/>
    <property type="molecule type" value="Genomic_DNA"/>
</dbReference>
<feature type="coiled-coil region" evidence="1">
    <location>
        <begin position="18"/>
        <end position="45"/>
    </location>
</feature>
<proteinExistence type="predicted"/>
<evidence type="ECO:0000313" key="4">
    <source>
        <dbReference type="EMBL" id="AKA79249.1"/>
    </source>
</evidence>
<dbReference type="KEGG" id="ssof:SULC_1598"/>
<name>A0A0E3MJ65_SACSO</name>
<evidence type="ECO:0000313" key="19">
    <source>
        <dbReference type="Proteomes" id="UP000282269"/>
    </source>
</evidence>
<dbReference type="SUPFAM" id="SSF143011">
    <property type="entry name" value="RelE-like"/>
    <property type="match status" value="1"/>
</dbReference>
<evidence type="ECO:0000313" key="17">
    <source>
        <dbReference type="Proteomes" id="UP000275843"/>
    </source>
</evidence>
<dbReference type="EMBL" id="CP011057">
    <property type="protein sequence ID" value="AKA79249.1"/>
    <property type="molecule type" value="Genomic_DNA"/>
</dbReference>
<dbReference type="Proteomes" id="UP000275843">
    <property type="component" value="Chromosome"/>
</dbReference>
<evidence type="ECO:0000313" key="3">
    <source>
        <dbReference type="EMBL" id="AKA76556.1"/>
    </source>
</evidence>
<gene>
    <name evidence="4" type="ORF">SULA_1599</name>
    <name evidence="2" type="ORF">SULB_1600</name>
    <name evidence="3" type="ORF">SULC_1598</name>
    <name evidence="5" type="ORF">SULG_08000</name>
    <name evidence="6" type="ORF">SULH_08000</name>
    <name evidence="7" type="ORF">SULI_08000</name>
    <name evidence="8" type="ORF">SULM_08000</name>
    <name evidence="9" type="ORF">SULN_08000</name>
    <name evidence="10" type="ORF">SULO_08010</name>
</gene>
<dbReference type="EMBL" id="CP011056">
    <property type="protein sequence ID" value="AKA76556.1"/>
    <property type="molecule type" value="Genomic_DNA"/>
</dbReference>
<dbReference type="KEGG" id="ssoa:SULA_1599"/>
<evidence type="ECO:0000313" key="13">
    <source>
        <dbReference type="Proteomes" id="UP000033106"/>
    </source>
</evidence>
<evidence type="ECO:0000313" key="16">
    <source>
        <dbReference type="Proteomes" id="UP000273443"/>
    </source>
</evidence>
<dbReference type="EMBL" id="CP033237">
    <property type="protein sequence ID" value="AZF73578.1"/>
    <property type="molecule type" value="Genomic_DNA"/>
</dbReference>
<dbReference type="Proteomes" id="UP000033106">
    <property type="component" value="Chromosome"/>
</dbReference>
<evidence type="ECO:0000313" key="2">
    <source>
        <dbReference type="EMBL" id="AKA73858.1"/>
    </source>
</evidence>
<evidence type="ECO:0000256" key="1">
    <source>
        <dbReference type="SAM" id="Coils"/>
    </source>
</evidence>
<evidence type="ECO:0000313" key="14">
    <source>
        <dbReference type="Proteomes" id="UP000267993"/>
    </source>
</evidence>
<reference evidence="4" key="3">
    <citation type="submission" date="2018-10" db="EMBL/GenBank/DDBJ databases">
        <authorList>
            <person name="McCarthy S."/>
            <person name="Gradnigo J."/>
            <person name="Johnson T."/>
            <person name="Payne S."/>
            <person name="Lipzen A."/>
            <person name="Schackwitz W."/>
            <person name="Martin J."/>
            <person name="Moriyama E."/>
            <person name="Blum P."/>
        </authorList>
    </citation>
    <scope>NUCLEOTIDE SEQUENCE</scope>
    <source>
        <strain evidence="2">SARC-B</strain>
        <strain evidence="3">SARC-C</strain>
        <strain evidence="4">SULA</strain>
    </source>
</reference>
<evidence type="ECO:0000313" key="9">
    <source>
        <dbReference type="EMBL" id="AZF78812.1"/>
    </source>
</evidence>
<evidence type="ECO:0000313" key="5">
    <source>
        <dbReference type="EMBL" id="AZF68338.1"/>
    </source>
</evidence>
<evidence type="ECO:0000313" key="8">
    <source>
        <dbReference type="EMBL" id="AZF76202.1"/>
    </source>
</evidence>
<dbReference type="Proteomes" id="UP000278715">
    <property type="component" value="Chromosome"/>
</dbReference>
<dbReference type="InterPro" id="IPR035093">
    <property type="entry name" value="RelE/ParE_toxin_dom_sf"/>
</dbReference>
<evidence type="ECO:0000313" key="12">
    <source>
        <dbReference type="Proteomes" id="UP000033085"/>
    </source>
</evidence>
<reference evidence="11 12" key="1">
    <citation type="journal article" date="2015" name="Genome Announc.">
        <title>Complete Genome Sequence of Sulfolobus solfataricus Strain 98/2 and Evolved Derivatives.</title>
        <authorList>
            <person name="McCarthy S."/>
            <person name="Gradnigo J."/>
            <person name="Johnson T."/>
            <person name="Payne S."/>
            <person name="Lipzen A."/>
            <person name="Martin J."/>
            <person name="Schackwitz W."/>
            <person name="Moriyama E."/>
            <person name="Blum P."/>
        </authorList>
    </citation>
    <scope>NUCLEOTIDE SEQUENCE [LARGE SCALE GENOMIC DNA]</scope>
    <source>
        <strain evidence="11">98/2 SULC</strain>
        <strain evidence="2">SARC-B</strain>
        <strain evidence="3">SARC-C</strain>
        <strain evidence="4 13">SULA</strain>
        <strain evidence="12">SULB</strain>
    </source>
</reference>
<evidence type="ECO:0000313" key="6">
    <source>
        <dbReference type="EMBL" id="AZF70958.1"/>
    </source>
</evidence>
<dbReference type="RefSeq" id="WP_009992231.1">
    <property type="nucleotide sequence ID" value="NZ_CP011055.2"/>
</dbReference>
<dbReference type="GeneID" id="38468218"/>
<dbReference type="Proteomes" id="UP000273194">
    <property type="component" value="Chromosome"/>
</dbReference>
<dbReference type="Proteomes" id="UP000033057">
    <property type="component" value="Chromosome"/>
</dbReference>
<dbReference type="EMBL" id="CP033239">
    <property type="protein sequence ID" value="AZF78812.1"/>
    <property type="molecule type" value="Genomic_DNA"/>
</dbReference>
<evidence type="ECO:0000313" key="11">
    <source>
        <dbReference type="Proteomes" id="UP000033057"/>
    </source>
</evidence>
<dbReference type="Gene3D" id="3.30.2310.20">
    <property type="entry name" value="RelE-like"/>
    <property type="match status" value="1"/>
</dbReference>
<dbReference type="AlphaFoldDB" id="A0A0E3MJ65"/>
<evidence type="ECO:0000313" key="7">
    <source>
        <dbReference type="EMBL" id="AZF73578.1"/>
    </source>
</evidence>
<dbReference type="EMBL" id="CP033236">
    <property type="protein sequence ID" value="AZF70958.1"/>
    <property type="molecule type" value="Genomic_DNA"/>
</dbReference>
<organism evidence="4 13">
    <name type="scientific">Saccharolobus solfataricus</name>
    <name type="common">Sulfolobus solfataricus</name>
    <dbReference type="NCBI Taxonomy" id="2287"/>
    <lineage>
        <taxon>Archaea</taxon>
        <taxon>Thermoproteota</taxon>
        <taxon>Thermoprotei</taxon>
        <taxon>Sulfolobales</taxon>
        <taxon>Sulfolobaceae</taxon>
        <taxon>Saccharolobus</taxon>
    </lineage>
</organism>
<evidence type="ECO:0000313" key="18">
    <source>
        <dbReference type="Proteomes" id="UP000278715"/>
    </source>
</evidence>
<evidence type="ECO:0000313" key="10">
    <source>
        <dbReference type="EMBL" id="AZF81416.1"/>
    </source>
</evidence>
<reference evidence="14 15" key="2">
    <citation type="journal article" date="2018" name="Proc. Natl. Acad. Sci. U.S.A.">
        <title>Nonmutational mechanism of inheritance in the Archaeon Sulfolobus solfataricus.</title>
        <authorList>
            <person name="Payne S."/>
            <person name="McCarthy S."/>
            <person name="Johnson T."/>
            <person name="North E."/>
            <person name="Blum P."/>
        </authorList>
    </citation>
    <scope>NUCLEOTIDE SEQUENCE [LARGE SCALE GENOMIC DNA]</scope>
    <source>
        <strain evidence="6 14">SARC-H</strain>
        <strain evidence="7 17">SARC-I</strain>
        <strain evidence="9 18">SARC-N</strain>
        <strain evidence="10 19">SARC-O</strain>
        <strain evidence="5 15">SULG</strain>
        <strain evidence="8 16">SULM</strain>
    </source>
</reference>
<keyword evidence="1" id="KW-0175">Coiled coil</keyword>
<dbReference type="Proteomes" id="UP000267993">
    <property type="component" value="Chromosome"/>
</dbReference>
<evidence type="ECO:0000313" key="15">
    <source>
        <dbReference type="Proteomes" id="UP000273194"/>
    </source>
</evidence>
<dbReference type="PATRIC" id="fig|2287.6.peg.1652"/>
<sequence length="95" mass="11818">MTEEWKLVFHIKMKKLARDFQRDELERIEEALDKLSKRKLNELNMKKLEGWKDNENRDVYRIRVGRDIRILVSFDDDKKQIHIWRIARRESVYDE</sequence>
<protein>
    <submittedName>
        <fullName evidence="4">Cytotoxic translational repressor of toxin-antitoxin stability system</fullName>
    </submittedName>
</protein>